<dbReference type="EMBL" id="AGNL01036610">
    <property type="protein sequence ID" value="EJK53986.1"/>
    <property type="molecule type" value="Genomic_DNA"/>
</dbReference>
<sequence>MMSQCEFSSFLASLLPSDCNGDLAVQTTITVNDLASEDFENEDQALSGDFENEDHVFFDMENQDVINSVWGMFYCGGSNVVANKIKQIGKETGIPVVFEKFNW</sequence>
<gene>
    <name evidence="1" type="ORF">THAOC_26474</name>
</gene>
<evidence type="ECO:0000313" key="2">
    <source>
        <dbReference type="Proteomes" id="UP000266841"/>
    </source>
</evidence>
<keyword evidence="2" id="KW-1185">Reference proteome</keyword>
<dbReference type="Proteomes" id="UP000266841">
    <property type="component" value="Unassembled WGS sequence"/>
</dbReference>
<evidence type="ECO:0000313" key="1">
    <source>
        <dbReference type="EMBL" id="EJK53986.1"/>
    </source>
</evidence>
<dbReference type="AlphaFoldDB" id="K0RYP7"/>
<comment type="caution">
    <text evidence="1">The sequence shown here is derived from an EMBL/GenBank/DDBJ whole genome shotgun (WGS) entry which is preliminary data.</text>
</comment>
<accession>K0RYP7</accession>
<protein>
    <submittedName>
        <fullName evidence="1">Uncharacterized protein</fullName>
    </submittedName>
</protein>
<proteinExistence type="predicted"/>
<name>K0RYP7_THAOC</name>
<reference evidence="1 2" key="1">
    <citation type="journal article" date="2012" name="Genome Biol.">
        <title>Genome and low-iron response of an oceanic diatom adapted to chronic iron limitation.</title>
        <authorList>
            <person name="Lommer M."/>
            <person name="Specht M."/>
            <person name="Roy A.S."/>
            <person name="Kraemer L."/>
            <person name="Andreson R."/>
            <person name="Gutowska M.A."/>
            <person name="Wolf J."/>
            <person name="Bergner S.V."/>
            <person name="Schilhabel M.B."/>
            <person name="Klostermeier U.C."/>
            <person name="Beiko R.G."/>
            <person name="Rosenstiel P."/>
            <person name="Hippler M."/>
            <person name="Laroche J."/>
        </authorList>
    </citation>
    <scope>NUCLEOTIDE SEQUENCE [LARGE SCALE GENOMIC DNA]</scope>
    <source>
        <strain evidence="1 2">CCMP1005</strain>
    </source>
</reference>
<organism evidence="1 2">
    <name type="scientific">Thalassiosira oceanica</name>
    <name type="common">Marine diatom</name>
    <dbReference type="NCBI Taxonomy" id="159749"/>
    <lineage>
        <taxon>Eukaryota</taxon>
        <taxon>Sar</taxon>
        <taxon>Stramenopiles</taxon>
        <taxon>Ochrophyta</taxon>
        <taxon>Bacillariophyta</taxon>
        <taxon>Coscinodiscophyceae</taxon>
        <taxon>Thalassiosirophycidae</taxon>
        <taxon>Thalassiosirales</taxon>
        <taxon>Thalassiosiraceae</taxon>
        <taxon>Thalassiosira</taxon>
    </lineage>
</organism>